<dbReference type="Proteomes" id="UP001281761">
    <property type="component" value="Unassembled WGS sequence"/>
</dbReference>
<feature type="compositionally biased region" description="Basic and acidic residues" evidence="1">
    <location>
        <begin position="125"/>
        <end position="148"/>
    </location>
</feature>
<gene>
    <name evidence="2" type="ORF">BLNAU_3395</name>
</gene>
<protein>
    <submittedName>
        <fullName evidence="2">Uncharacterized protein</fullName>
    </submittedName>
</protein>
<keyword evidence="3" id="KW-1185">Reference proteome</keyword>
<organism evidence="2 3">
    <name type="scientific">Blattamonas nauphoetae</name>
    <dbReference type="NCBI Taxonomy" id="2049346"/>
    <lineage>
        <taxon>Eukaryota</taxon>
        <taxon>Metamonada</taxon>
        <taxon>Preaxostyla</taxon>
        <taxon>Oxymonadida</taxon>
        <taxon>Blattamonas</taxon>
    </lineage>
</organism>
<sequence length="494" mass="56637">MKKSSSSRDDLKRSDAPDSDGMLLSDQDKFQQFNPNSELWLNYESRMEAMREEILELKKEMERKDQQIEDLMKMMQGLYSMVEEMTGEKGVRRDEHEKEREEKERERKEEEARQGAEEQADKEDDEQKQMKDEKQIEKIKTEEEKSSKAEIVALPPSTKPPSTRTIPNTSFLYFDPDADLWVGYKSRIYCSLVALVKEGYPFDEALQDRAVHFLKKLEPTWKQSEQEARFVIDLVPSSTGSLSEFIESILTLLSSPHSTVVAATISLLKLVLISSSLSVRLRFLEADFFTNVFATVQPHTLPMSGNEILHTNLVETLTHHLLLSTKSLISNIGIRTAVDLPYHRDLVFQMVVLPSSQYLTFLCSNRHLVDPLLFTNFMDLLCTLIRICPYHHPTLGFILASPIVMAFSSCLSSIEDISHLNRDVTSFCDSMIDWNRQNTEVVSFGALVIESMFAYGFEDSLEQLMKHTKKGIYGNTVSIDCHTISSLLGWNVEW</sequence>
<dbReference type="EMBL" id="JARBJD010000015">
    <property type="protein sequence ID" value="KAK2961597.1"/>
    <property type="molecule type" value="Genomic_DNA"/>
</dbReference>
<proteinExistence type="predicted"/>
<feature type="region of interest" description="Disordered" evidence="1">
    <location>
        <begin position="1"/>
        <end position="30"/>
    </location>
</feature>
<comment type="caution">
    <text evidence="2">The sequence shown here is derived from an EMBL/GenBank/DDBJ whole genome shotgun (WGS) entry which is preliminary data.</text>
</comment>
<name>A0ABQ9YCX5_9EUKA</name>
<evidence type="ECO:0000256" key="1">
    <source>
        <dbReference type="SAM" id="MobiDB-lite"/>
    </source>
</evidence>
<feature type="region of interest" description="Disordered" evidence="1">
    <location>
        <begin position="84"/>
        <end position="163"/>
    </location>
</feature>
<feature type="compositionally biased region" description="Basic and acidic residues" evidence="1">
    <location>
        <begin position="86"/>
        <end position="116"/>
    </location>
</feature>
<feature type="compositionally biased region" description="Basic and acidic residues" evidence="1">
    <location>
        <begin position="1"/>
        <end position="16"/>
    </location>
</feature>
<evidence type="ECO:0000313" key="3">
    <source>
        <dbReference type="Proteomes" id="UP001281761"/>
    </source>
</evidence>
<evidence type="ECO:0000313" key="2">
    <source>
        <dbReference type="EMBL" id="KAK2961597.1"/>
    </source>
</evidence>
<accession>A0ABQ9YCX5</accession>
<reference evidence="2 3" key="1">
    <citation type="journal article" date="2022" name="bioRxiv">
        <title>Genomics of Preaxostyla Flagellates Illuminates Evolutionary Transitions and the Path Towards Mitochondrial Loss.</title>
        <authorList>
            <person name="Novak L.V.F."/>
            <person name="Treitli S.C."/>
            <person name="Pyrih J."/>
            <person name="Halakuc P."/>
            <person name="Pipaliya S.V."/>
            <person name="Vacek V."/>
            <person name="Brzon O."/>
            <person name="Soukal P."/>
            <person name="Eme L."/>
            <person name="Dacks J.B."/>
            <person name="Karnkowska A."/>
            <person name="Elias M."/>
            <person name="Hampl V."/>
        </authorList>
    </citation>
    <scope>NUCLEOTIDE SEQUENCE [LARGE SCALE GENOMIC DNA]</scope>
    <source>
        <strain evidence="2">NAU3</strain>
        <tissue evidence="2">Gut</tissue>
    </source>
</reference>